<accession>A0A9W5URB6</accession>
<organism evidence="1 2">
    <name type="scientific">Micromonospora sediminimaris</name>
    <dbReference type="NCBI Taxonomy" id="547162"/>
    <lineage>
        <taxon>Bacteria</taxon>
        <taxon>Bacillati</taxon>
        <taxon>Actinomycetota</taxon>
        <taxon>Actinomycetes</taxon>
        <taxon>Micromonosporales</taxon>
        <taxon>Micromonosporaceae</taxon>
        <taxon>Micromonospora</taxon>
    </lineage>
</organism>
<reference evidence="1" key="1">
    <citation type="submission" date="2021-01" db="EMBL/GenBank/DDBJ databases">
        <title>Whole genome shotgun sequence of Verrucosispora sediminis NBRC 107745.</title>
        <authorList>
            <person name="Komaki H."/>
            <person name="Tamura T."/>
        </authorList>
    </citation>
    <scope>NUCLEOTIDE SEQUENCE</scope>
    <source>
        <strain evidence="1">NBRC 107745</strain>
    </source>
</reference>
<dbReference type="AlphaFoldDB" id="A0A9W5URB6"/>
<gene>
    <name evidence="1" type="ORF">Vse01_33100</name>
</gene>
<comment type="caution">
    <text evidence="1">The sequence shown here is derived from an EMBL/GenBank/DDBJ whole genome shotgun (WGS) entry which is preliminary data.</text>
</comment>
<keyword evidence="2" id="KW-1185">Reference proteome</keyword>
<dbReference type="EMBL" id="BOPD01000019">
    <property type="protein sequence ID" value="GIJ34162.1"/>
    <property type="molecule type" value="Genomic_DNA"/>
</dbReference>
<dbReference type="Proteomes" id="UP000607311">
    <property type="component" value="Unassembled WGS sequence"/>
</dbReference>
<evidence type="ECO:0000313" key="1">
    <source>
        <dbReference type="EMBL" id="GIJ34162.1"/>
    </source>
</evidence>
<proteinExistence type="predicted"/>
<evidence type="ECO:0000313" key="2">
    <source>
        <dbReference type="Proteomes" id="UP000607311"/>
    </source>
</evidence>
<name>A0A9W5URB6_9ACTN</name>
<sequence>MAPVTQSDVPYAVMSAAQKAHFRLARHCRSPLFVRQAVVRQLFRLVKLAAVDRSAISDILDG</sequence>
<protein>
    <submittedName>
        <fullName evidence="1">Uncharacterized protein</fullName>
    </submittedName>
</protein>